<gene>
    <name evidence="1" type="ORF">TNCT_25021</name>
</gene>
<protein>
    <submittedName>
        <fullName evidence="1">Uncharacterized protein</fullName>
    </submittedName>
</protein>
<dbReference type="AlphaFoldDB" id="A0A8X6LP73"/>
<evidence type="ECO:0000313" key="2">
    <source>
        <dbReference type="Proteomes" id="UP000887116"/>
    </source>
</evidence>
<dbReference type="Proteomes" id="UP000887116">
    <property type="component" value="Unassembled WGS sequence"/>
</dbReference>
<reference evidence="1" key="1">
    <citation type="submission" date="2020-07" db="EMBL/GenBank/DDBJ databases">
        <title>Multicomponent nature underlies the extraordinary mechanical properties of spider dragline silk.</title>
        <authorList>
            <person name="Kono N."/>
            <person name="Nakamura H."/>
            <person name="Mori M."/>
            <person name="Yoshida Y."/>
            <person name="Ohtoshi R."/>
            <person name="Malay A.D."/>
            <person name="Moran D.A.P."/>
            <person name="Tomita M."/>
            <person name="Numata K."/>
            <person name="Arakawa K."/>
        </authorList>
    </citation>
    <scope>NUCLEOTIDE SEQUENCE</scope>
</reference>
<organism evidence="1 2">
    <name type="scientific">Trichonephila clavata</name>
    <name type="common">Joro spider</name>
    <name type="synonym">Nephila clavata</name>
    <dbReference type="NCBI Taxonomy" id="2740835"/>
    <lineage>
        <taxon>Eukaryota</taxon>
        <taxon>Metazoa</taxon>
        <taxon>Ecdysozoa</taxon>
        <taxon>Arthropoda</taxon>
        <taxon>Chelicerata</taxon>
        <taxon>Arachnida</taxon>
        <taxon>Araneae</taxon>
        <taxon>Araneomorphae</taxon>
        <taxon>Entelegynae</taxon>
        <taxon>Araneoidea</taxon>
        <taxon>Nephilidae</taxon>
        <taxon>Trichonephila</taxon>
    </lineage>
</organism>
<keyword evidence="2" id="KW-1185">Reference proteome</keyword>
<name>A0A8X6LP73_TRICU</name>
<dbReference type="EMBL" id="BMAO01007697">
    <property type="protein sequence ID" value="GFR17906.1"/>
    <property type="molecule type" value="Genomic_DNA"/>
</dbReference>
<sequence length="80" mass="8918">MLLLFFPTTITTNGVRASIRILPIKALARSQEYSEYAQPPPKAMISLTTEGSNHEPLNWKWAETPSILFLSFRAALEGAI</sequence>
<proteinExistence type="predicted"/>
<accession>A0A8X6LP73</accession>
<comment type="caution">
    <text evidence="1">The sequence shown here is derived from an EMBL/GenBank/DDBJ whole genome shotgun (WGS) entry which is preliminary data.</text>
</comment>
<evidence type="ECO:0000313" key="1">
    <source>
        <dbReference type="EMBL" id="GFR17906.1"/>
    </source>
</evidence>